<proteinExistence type="predicted"/>
<evidence type="ECO:0000256" key="1">
    <source>
        <dbReference type="SAM" id="Phobius"/>
    </source>
</evidence>
<organism evidence="2 3">
    <name type="scientific">Gluconacetobacter tumulisoli</name>
    <dbReference type="NCBI Taxonomy" id="1286189"/>
    <lineage>
        <taxon>Bacteria</taxon>
        <taxon>Pseudomonadati</taxon>
        <taxon>Pseudomonadota</taxon>
        <taxon>Alphaproteobacteria</taxon>
        <taxon>Acetobacterales</taxon>
        <taxon>Acetobacteraceae</taxon>
        <taxon>Gluconacetobacter</taxon>
    </lineage>
</organism>
<gene>
    <name evidence="2" type="ORF">HLH28_13270</name>
</gene>
<keyword evidence="3" id="KW-1185">Reference proteome</keyword>
<evidence type="ECO:0000313" key="2">
    <source>
        <dbReference type="EMBL" id="MBB2202530.1"/>
    </source>
</evidence>
<keyword evidence="1" id="KW-1133">Transmembrane helix</keyword>
<keyword evidence="1" id="KW-0812">Transmembrane</keyword>
<sequence>MPVASRKELSHSCSIGMQGVPRSWFEAVGVMVFILLGLIMLMLIRTPAAAQDQDEAIDRIAVHYTIDDLQNPAKARQLLGWIDRAALRACGDVAGESDTMRAAVAQSDCRRDSVLRAVARVHSPMLTQVASDYDFWVRP</sequence>
<dbReference type="AlphaFoldDB" id="A0A7W4K923"/>
<protein>
    <submittedName>
        <fullName evidence="2">UrcA family protein</fullName>
    </submittedName>
</protein>
<accession>A0A7W4K923</accession>
<dbReference type="InterPro" id="IPR030972">
    <property type="entry name" value="UrcA_uranyl"/>
</dbReference>
<dbReference type="RefSeq" id="WP_182959970.1">
    <property type="nucleotide sequence ID" value="NZ_JABEQM010000011.1"/>
</dbReference>
<evidence type="ECO:0000313" key="3">
    <source>
        <dbReference type="Proteomes" id="UP000578030"/>
    </source>
</evidence>
<comment type="caution">
    <text evidence="2">The sequence shown here is derived from an EMBL/GenBank/DDBJ whole genome shotgun (WGS) entry which is preliminary data.</text>
</comment>
<name>A0A7W4K923_9PROT</name>
<keyword evidence="1" id="KW-0472">Membrane</keyword>
<dbReference type="Proteomes" id="UP000578030">
    <property type="component" value="Unassembled WGS sequence"/>
</dbReference>
<feature type="transmembrane region" description="Helical" evidence="1">
    <location>
        <begin position="24"/>
        <end position="44"/>
    </location>
</feature>
<reference evidence="2 3" key="1">
    <citation type="submission" date="2020-04" db="EMBL/GenBank/DDBJ databases">
        <title>Description of novel Gluconacetobacter.</title>
        <authorList>
            <person name="Sombolestani A."/>
        </authorList>
    </citation>
    <scope>NUCLEOTIDE SEQUENCE [LARGE SCALE GENOMIC DNA]</scope>
    <source>
        <strain evidence="2 3">LMG 27802</strain>
    </source>
</reference>
<dbReference type="NCBIfam" id="TIGR04433">
    <property type="entry name" value="UrcA_uranyl"/>
    <property type="match status" value="1"/>
</dbReference>
<dbReference type="EMBL" id="JABEQM010000011">
    <property type="protein sequence ID" value="MBB2202530.1"/>
    <property type="molecule type" value="Genomic_DNA"/>
</dbReference>